<dbReference type="AlphaFoldDB" id="A0A382ZF52"/>
<keyword evidence="1" id="KW-0812">Transmembrane</keyword>
<protein>
    <submittedName>
        <fullName evidence="2">Uncharacterized protein</fullName>
    </submittedName>
</protein>
<accession>A0A382ZF52</accession>
<sequence length="83" mass="9776">MTLATEPRLVDPARAPFSQYGRENWKIRRRRVPWTIGRYVSMEAIRVVILCILLVSLLYCAMVTFQTIRSGIQFAFIWPFLIK</sequence>
<keyword evidence="1" id="KW-1133">Transmembrane helix</keyword>
<dbReference type="EMBL" id="UINC01183392">
    <property type="protein sequence ID" value="SVD94137.1"/>
    <property type="molecule type" value="Genomic_DNA"/>
</dbReference>
<evidence type="ECO:0000313" key="2">
    <source>
        <dbReference type="EMBL" id="SVD94137.1"/>
    </source>
</evidence>
<name>A0A382ZF52_9ZZZZ</name>
<feature type="non-terminal residue" evidence="2">
    <location>
        <position position="83"/>
    </location>
</feature>
<evidence type="ECO:0000256" key="1">
    <source>
        <dbReference type="SAM" id="Phobius"/>
    </source>
</evidence>
<reference evidence="2" key="1">
    <citation type="submission" date="2018-05" db="EMBL/GenBank/DDBJ databases">
        <authorList>
            <person name="Lanie J.A."/>
            <person name="Ng W.-L."/>
            <person name="Kazmierczak K.M."/>
            <person name="Andrzejewski T.M."/>
            <person name="Davidsen T.M."/>
            <person name="Wayne K.J."/>
            <person name="Tettelin H."/>
            <person name="Glass J.I."/>
            <person name="Rusch D."/>
            <person name="Podicherti R."/>
            <person name="Tsui H.-C.T."/>
            <person name="Winkler M.E."/>
        </authorList>
    </citation>
    <scope>NUCLEOTIDE SEQUENCE</scope>
</reference>
<feature type="transmembrane region" description="Helical" evidence="1">
    <location>
        <begin position="44"/>
        <end position="65"/>
    </location>
</feature>
<proteinExistence type="predicted"/>
<keyword evidence="1" id="KW-0472">Membrane</keyword>
<gene>
    <name evidence="2" type="ORF">METZ01_LOCUS446991</name>
</gene>
<organism evidence="2">
    <name type="scientific">marine metagenome</name>
    <dbReference type="NCBI Taxonomy" id="408172"/>
    <lineage>
        <taxon>unclassified sequences</taxon>
        <taxon>metagenomes</taxon>
        <taxon>ecological metagenomes</taxon>
    </lineage>
</organism>